<evidence type="ECO:0000313" key="2">
    <source>
        <dbReference type="EMBL" id="SVB24243.1"/>
    </source>
</evidence>
<feature type="domain" description="Malectin" evidence="1">
    <location>
        <begin position="435"/>
        <end position="501"/>
    </location>
</feature>
<dbReference type="AlphaFoldDB" id="A0A382CFW5"/>
<dbReference type="Gene3D" id="2.60.120.430">
    <property type="entry name" value="Galactose-binding lectin"/>
    <property type="match status" value="1"/>
</dbReference>
<protein>
    <recommendedName>
        <fullName evidence="1">Malectin domain-containing protein</fullName>
    </recommendedName>
</protein>
<dbReference type="EMBL" id="UINC01034037">
    <property type="protein sequence ID" value="SVB24243.1"/>
    <property type="molecule type" value="Genomic_DNA"/>
</dbReference>
<evidence type="ECO:0000259" key="1">
    <source>
        <dbReference type="Pfam" id="PF11721"/>
    </source>
</evidence>
<name>A0A382CFW5_9ZZZZ</name>
<dbReference type="Gene3D" id="2.130.10.10">
    <property type="entry name" value="YVTN repeat-like/Quinoprotein amine dehydrogenase"/>
    <property type="match status" value="2"/>
</dbReference>
<accession>A0A382CFW5</accession>
<dbReference type="InterPro" id="IPR011047">
    <property type="entry name" value="Quinoprotein_ADH-like_sf"/>
</dbReference>
<proteinExistence type="predicted"/>
<dbReference type="InterPro" id="IPR021720">
    <property type="entry name" value="Malectin_dom"/>
</dbReference>
<reference evidence="2" key="1">
    <citation type="submission" date="2018-05" db="EMBL/GenBank/DDBJ databases">
        <authorList>
            <person name="Lanie J.A."/>
            <person name="Ng W.-L."/>
            <person name="Kazmierczak K.M."/>
            <person name="Andrzejewski T.M."/>
            <person name="Davidsen T.M."/>
            <person name="Wayne K.J."/>
            <person name="Tettelin H."/>
            <person name="Glass J.I."/>
            <person name="Rusch D."/>
            <person name="Podicherti R."/>
            <person name="Tsui H.-C.T."/>
            <person name="Winkler M.E."/>
        </authorList>
    </citation>
    <scope>NUCLEOTIDE SEQUENCE</scope>
</reference>
<dbReference type="SUPFAM" id="SSF50998">
    <property type="entry name" value="Quinoprotein alcohol dehydrogenase-like"/>
    <property type="match status" value="1"/>
</dbReference>
<feature type="non-terminal residue" evidence="2">
    <location>
        <position position="1"/>
    </location>
</feature>
<gene>
    <name evidence="2" type="ORF">METZ01_LOCUS177097</name>
</gene>
<dbReference type="Pfam" id="PF11721">
    <property type="entry name" value="Malectin"/>
    <property type="match status" value="1"/>
</dbReference>
<organism evidence="2">
    <name type="scientific">marine metagenome</name>
    <dbReference type="NCBI Taxonomy" id="408172"/>
    <lineage>
        <taxon>unclassified sequences</taxon>
        <taxon>metagenomes</taxon>
        <taxon>ecological metagenomes</taxon>
    </lineage>
</organism>
<dbReference type="InterPro" id="IPR015943">
    <property type="entry name" value="WD40/YVTN_repeat-like_dom_sf"/>
</dbReference>
<sequence>VGEYYNITGHFPGAGEIGSNYVSMPEAVYVVYGSTILELDAATGQTMKEFKLPEESNFGWLSVRDNYLVTTVAPISVKLSGKEKKPSEISSLSEIKSRFAPGSRKLAVFDRVSGKLLWSRDAKFNFRHNNISLGGDSVCVIDSLTEARLKALNRRGLKLKVKPALYALNIKTGDVLWQTDEDVFGTFLNYSAEHDLLLQAGSAYRDRARDDVGQGMVAYQGSTGKELWADKDLSYNGPCLLMKDRIITNGNGGFALDILTGKPTGWRYKRNYGCNTAIGSEHLLTFRSGAAGFYDLTNDGGTGNWGGFRSSCTANLIPANGVLNAPDYTRTCSCAYQVQTSLGLIHMPELEYWTFGAEVPQEQMAINLGAPGDRRGPNGKMWLEYPEVGGPSTKIDLSIEPKDATVFRLHSTAVKSGDIKWIGASGLEGAESVVIAIKDNGDYQVKLHFMEPEDLDAGKRVFDVALQGETVLSELDVARVAGGSRKAIVKEFAVTVRDQAL</sequence>
<feature type="non-terminal residue" evidence="2">
    <location>
        <position position="501"/>
    </location>
</feature>